<evidence type="ECO:0000313" key="2">
    <source>
        <dbReference type="Proteomes" id="UP000887581"/>
    </source>
</evidence>
<name>A0A915PQS8_9BILA</name>
<organism evidence="2 3">
    <name type="scientific">Setaria digitata</name>
    <dbReference type="NCBI Taxonomy" id="48799"/>
    <lineage>
        <taxon>Eukaryota</taxon>
        <taxon>Metazoa</taxon>
        <taxon>Ecdysozoa</taxon>
        <taxon>Nematoda</taxon>
        <taxon>Chromadorea</taxon>
        <taxon>Rhabditida</taxon>
        <taxon>Spirurina</taxon>
        <taxon>Spiruromorpha</taxon>
        <taxon>Filarioidea</taxon>
        <taxon>Setariidae</taxon>
        <taxon>Setaria</taxon>
    </lineage>
</organism>
<reference evidence="3" key="1">
    <citation type="submission" date="2022-11" db="UniProtKB">
        <authorList>
            <consortium name="WormBaseParasite"/>
        </authorList>
    </citation>
    <scope>IDENTIFICATION</scope>
</reference>
<protein>
    <submittedName>
        <fullName evidence="3">Uncharacterized protein</fullName>
    </submittedName>
</protein>
<evidence type="ECO:0000256" key="1">
    <source>
        <dbReference type="SAM" id="MobiDB-lite"/>
    </source>
</evidence>
<dbReference type="AlphaFoldDB" id="A0A915PQS8"/>
<dbReference type="WBParaSite" id="sdigi.contig2.g244.t1">
    <property type="protein sequence ID" value="sdigi.contig2.g244.t1"/>
    <property type="gene ID" value="sdigi.contig2.g244"/>
</dbReference>
<keyword evidence="2" id="KW-1185">Reference proteome</keyword>
<proteinExistence type="predicted"/>
<dbReference type="Proteomes" id="UP000887581">
    <property type="component" value="Unplaced"/>
</dbReference>
<feature type="compositionally biased region" description="Polar residues" evidence="1">
    <location>
        <begin position="69"/>
        <end position="91"/>
    </location>
</feature>
<sequence>MDGRQFKACKAVFCKQRRIRYHNEYDTSGRHDVESEQQIVLTRKTPSWQMLQSKKGEEKWVPALGTPFPSRTNGTSNASFHTPQQQHTPSR</sequence>
<accession>A0A915PQS8</accession>
<feature type="region of interest" description="Disordered" evidence="1">
    <location>
        <begin position="61"/>
        <end position="91"/>
    </location>
</feature>
<evidence type="ECO:0000313" key="3">
    <source>
        <dbReference type="WBParaSite" id="sdigi.contig2.g244.t1"/>
    </source>
</evidence>